<dbReference type="GO" id="GO:0007155">
    <property type="term" value="P:cell adhesion"/>
    <property type="evidence" value="ECO:0007669"/>
    <property type="project" value="InterPro"/>
</dbReference>
<comment type="subcellular location">
    <subcellularLocation>
        <location evidence="1">Cytoplasm</location>
    </subcellularLocation>
</comment>
<dbReference type="GO" id="GO:0051015">
    <property type="term" value="F:actin filament binding"/>
    <property type="evidence" value="ECO:0007669"/>
    <property type="project" value="InterPro"/>
</dbReference>
<dbReference type="AlphaFoldDB" id="A0A8B7N3S4"/>
<dbReference type="GO" id="GO:0005737">
    <property type="term" value="C:cytoplasm"/>
    <property type="evidence" value="ECO:0007669"/>
    <property type="project" value="UniProtKB-SubCell"/>
</dbReference>
<dbReference type="Proteomes" id="UP000694843">
    <property type="component" value="Unplaced"/>
</dbReference>
<dbReference type="OrthoDB" id="29742at2759"/>
<organism evidence="6 7">
    <name type="scientific">Hyalella azteca</name>
    <name type="common">Amphipod</name>
    <dbReference type="NCBI Taxonomy" id="294128"/>
    <lineage>
        <taxon>Eukaryota</taxon>
        <taxon>Metazoa</taxon>
        <taxon>Ecdysozoa</taxon>
        <taxon>Arthropoda</taxon>
        <taxon>Crustacea</taxon>
        <taxon>Multicrustacea</taxon>
        <taxon>Malacostraca</taxon>
        <taxon>Eumalacostraca</taxon>
        <taxon>Peracarida</taxon>
        <taxon>Amphipoda</taxon>
        <taxon>Senticaudata</taxon>
        <taxon>Talitrida</taxon>
        <taxon>Talitroidea</taxon>
        <taxon>Hyalellidae</taxon>
        <taxon>Hyalella</taxon>
    </lineage>
</organism>
<keyword evidence="4" id="KW-0963">Cytoplasm</keyword>
<evidence type="ECO:0000256" key="2">
    <source>
        <dbReference type="ARBA" id="ARBA00008376"/>
    </source>
</evidence>
<reference evidence="7" key="1">
    <citation type="submission" date="2025-08" db="UniProtKB">
        <authorList>
            <consortium name="RefSeq"/>
        </authorList>
    </citation>
    <scope>IDENTIFICATION</scope>
</reference>
<sequence length="377" mass="41752">MPVFHTKTIESILEPVAQQVSRLVILHEEAEDGNAMPDLEKPVLAVSRAVVNLVKVGRSTIESSEDSLLKQDMPAALLRVEAAARLLEEASSMLKVDPYSQPARKKLIEGARGILQGTSSLLLCFDESEVRKIIRECKTVLDYLAVAEVIETMEDLIQFVKDLSPCLTKVSREVDHRSQELTHQVHRETLTRCLDSVKTLSPILICSMKIFIQILRQHCRESDEAAENRNYLAGRMSDELHEIIRVLQLTTYDEDEWDADNLTVMKKALNAVLGKQQAAHDWLMDPKALRGGVGEKSLRQMLELARRVADRALPPDGDVIRKLASDISSMADALCELRQEGKGATPQGEGLAASLEQKLGELTGAVTRAVGAMERSG</sequence>
<feature type="non-terminal residue" evidence="7">
    <location>
        <position position="377"/>
    </location>
</feature>
<dbReference type="OMA" id="LMYDESE"/>
<evidence type="ECO:0000256" key="3">
    <source>
        <dbReference type="ARBA" id="ARBA00014125"/>
    </source>
</evidence>
<dbReference type="InterPro" id="IPR036723">
    <property type="entry name" value="Alpha-catenin/vinculin-like_sf"/>
</dbReference>
<evidence type="ECO:0000256" key="1">
    <source>
        <dbReference type="ARBA" id="ARBA00004496"/>
    </source>
</evidence>
<gene>
    <name evidence="7" type="primary">LOC108665625</name>
</gene>
<accession>A0A8B7N3S4</accession>
<dbReference type="SUPFAM" id="SSF47220">
    <property type="entry name" value="alpha-catenin/vinculin-like"/>
    <property type="match status" value="2"/>
</dbReference>
<dbReference type="Gene3D" id="1.20.120.810">
    <property type="entry name" value="Vinculin, Vh2 four-helix bundle"/>
    <property type="match status" value="1"/>
</dbReference>
<protein>
    <recommendedName>
        <fullName evidence="3">Vinculin</fullName>
    </recommendedName>
</protein>
<name>A0A8B7N3S4_HYAAZ</name>
<dbReference type="RefSeq" id="XP_018007889.1">
    <property type="nucleotide sequence ID" value="XM_018152400.2"/>
</dbReference>
<dbReference type="Gene3D" id="1.20.120.230">
    <property type="entry name" value="Alpha-catenin/vinculin-like"/>
    <property type="match status" value="2"/>
</dbReference>
<dbReference type="InterPro" id="IPR006077">
    <property type="entry name" value="Vinculin/catenin"/>
</dbReference>
<proteinExistence type="inferred from homology"/>
<dbReference type="GO" id="GO:0071944">
    <property type="term" value="C:cell periphery"/>
    <property type="evidence" value="ECO:0007669"/>
    <property type="project" value="UniProtKB-ARBA"/>
</dbReference>
<dbReference type="PANTHER" id="PTHR46180">
    <property type="entry name" value="VINCULIN"/>
    <property type="match status" value="1"/>
</dbReference>
<evidence type="ECO:0000256" key="5">
    <source>
        <dbReference type="ARBA" id="ARBA00023203"/>
    </source>
</evidence>
<dbReference type="Pfam" id="PF01044">
    <property type="entry name" value="Vinculin"/>
    <property type="match status" value="1"/>
</dbReference>
<evidence type="ECO:0000256" key="4">
    <source>
        <dbReference type="ARBA" id="ARBA00022490"/>
    </source>
</evidence>
<evidence type="ECO:0000313" key="7">
    <source>
        <dbReference type="RefSeq" id="XP_018007889.1"/>
    </source>
</evidence>
<dbReference type="InterPro" id="IPR017997">
    <property type="entry name" value="Vinculin"/>
</dbReference>
<comment type="similarity">
    <text evidence="2">Belongs to the vinculin/alpha-catenin family.</text>
</comment>
<evidence type="ECO:0000313" key="6">
    <source>
        <dbReference type="Proteomes" id="UP000694843"/>
    </source>
</evidence>
<dbReference type="KEGG" id="hazt:108665625"/>
<keyword evidence="5" id="KW-0009">Actin-binding</keyword>
<dbReference type="GeneID" id="108665625"/>
<keyword evidence="6" id="KW-1185">Reference proteome</keyword>